<evidence type="ECO:0000256" key="1">
    <source>
        <dbReference type="SAM" id="MobiDB-lite"/>
    </source>
</evidence>
<gene>
    <name evidence="2" type="ORF">FV141_09805</name>
</gene>
<dbReference type="Proteomes" id="UP000323565">
    <property type="component" value="Chromosome"/>
</dbReference>
<name>A0ABX5Z9Z9_9MICO</name>
<reference evidence="2 3" key="1">
    <citation type="submission" date="2019-08" db="EMBL/GenBank/DDBJ databases">
        <title>Dermacoccus abyssi strain HZAU 226, whole genome Nanopore sequencing project.</title>
        <authorList>
            <person name="Guo A."/>
            <person name="Zhang X."/>
            <person name="Ruan Y."/>
            <person name="Liu W."/>
            <person name="Chen Q."/>
            <person name="Gu L."/>
        </authorList>
    </citation>
    <scope>NUCLEOTIDE SEQUENCE [LARGE SCALE GENOMIC DNA]</scope>
    <source>
        <strain evidence="2 3">HZAU 226</strain>
    </source>
</reference>
<organism evidence="2 3">
    <name type="scientific">Dermacoccus abyssi</name>
    <dbReference type="NCBI Taxonomy" id="322596"/>
    <lineage>
        <taxon>Bacteria</taxon>
        <taxon>Bacillati</taxon>
        <taxon>Actinomycetota</taxon>
        <taxon>Actinomycetes</taxon>
        <taxon>Micrococcales</taxon>
        <taxon>Dermacoccaceae</taxon>
        <taxon>Dermacoccus</taxon>
    </lineage>
</organism>
<evidence type="ECO:0000313" key="3">
    <source>
        <dbReference type="Proteomes" id="UP000323565"/>
    </source>
</evidence>
<accession>A0ABX5Z9Z9</accession>
<evidence type="ECO:0000313" key="2">
    <source>
        <dbReference type="EMBL" id="QEH93791.1"/>
    </source>
</evidence>
<feature type="compositionally biased region" description="Basic residues" evidence="1">
    <location>
        <begin position="75"/>
        <end position="84"/>
    </location>
</feature>
<feature type="compositionally biased region" description="Basic residues" evidence="1">
    <location>
        <begin position="95"/>
        <end position="106"/>
    </location>
</feature>
<sequence>MRPGPRSRRLPEPGRGCSRRSRRATARCRPARRGVARRARRARRTAPPKRRVVGRAPGCRRTQRCPRQRAPSGSRRSRRSRRSRPSSWCAAGAGVRRRPSRRHWDR</sequence>
<feature type="region of interest" description="Disordered" evidence="1">
    <location>
        <begin position="1"/>
        <end position="106"/>
    </location>
</feature>
<protein>
    <submittedName>
        <fullName evidence="2">Uncharacterized protein</fullName>
    </submittedName>
</protein>
<keyword evidence="3" id="KW-1185">Reference proteome</keyword>
<proteinExistence type="predicted"/>
<feature type="compositionally biased region" description="Basic residues" evidence="1">
    <location>
        <begin position="17"/>
        <end position="53"/>
    </location>
</feature>
<dbReference type="EMBL" id="CP043031">
    <property type="protein sequence ID" value="QEH93791.1"/>
    <property type="molecule type" value="Genomic_DNA"/>
</dbReference>